<evidence type="ECO:0000313" key="3">
    <source>
        <dbReference type="Proteomes" id="UP000237819"/>
    </source>
</evidence>
<accession>A0A2S8G6C3</accession>
<sequence length="130" mass="13783">MKLSFYPGWGVIAGLLLLTLTGCGEPEPNVASGVVTMEGTPIETGEILFMPADGKGSVGAGPITNGQFSFECQPGDKLVKITATREQGKAADGLPNWVSFIPKKYNEKTTLTAKVVDGGENKFTFDLDKK</sequence>
<organism evidence="1 4">
    <name type="scientific">Blastopirellula marina</name>
    <dbReference type="NCBI Taxonomy" id="124"/>
    <lineage>
        <taxon>Bacteria</taxon>
        <taxon>Pseudomonadati</taxon>
        <taxon>Planctomycetota</taxon>
        <taxon>Planctomycetia</taxon>
        <taxon>Pirellulales</taxon>
        <taxon>Pirellulaceae</taxon>
        <taxon>Blastopirellula</taxon>
    </lineage>
</organism>
<dbReference type="RefSeq" id="WP_105337985.1">
    <property type="nucleotide sequence ID" value="NZ_PUHZ01000023.1"/>
</dbReference>
<dbReference type="AlphaFoldDB" id="A0A2S8G6C3"/>
<proteinExistence type="predicted"/>
<evidence type="ECO:0000313" key="4">
    <source>
        <dbReference type="Proteomes" id="UP000239388"/>
    </source>
</evidence>
<comment type="caution">
    <text evidence="1">The sequence shown here is derived from an EMBL/GenBank/DDBJ whole genome shotgun (WGS) entry which is preliminary data.</text>
</comment>
<evidence type="ECO:0008006" key="5">
    <source>
        <dbReference type="Google" id="ProtNLM"/>
    </source>
</evidence>
<evidence type="ECO:0000313" key="1">
    <source>
        <dbReference type="EMBL" id="PQO40002.1"/>
    </source>
</evidence>
<dbReference type="Proteomes" id="UP000237819">
    <property type="component" value="Unassembled WGS sequence"/>
</dbReference>
<dbReference type="Proteomes" id="UP000239388">
    <property type="component" value="Unassembled WGS sequence"/>
</dbReference>
<gene>
    <name evidence="2" type="ORF">C5Y93_24005</name>
    <name evidence="1" type="ORF">C5Y98_06695</name>
</gene>
<reference evidence="3 4" key="1">
    <citation type="submission" date="2018-02" db="EMBL/GenBank/DDBJ databases">
        <title>Comparative genomes isolates from brazilian mangrove.</title>
        <authorList>
            <person name="Araujo J.E."/>
            <person name="Taketani R.G."/>
            <person name="Silva M.C.P."/>
            <person name="Loureco M.V."/>
            <person name="Andreote F.D."/>
        </authorList>
    </citation>
    <scope>NUCLEOTIDE SEQUENCE [LARGE SCALE GENOMIC DNA]</scope>
    <source>
        <strain evidence="1 4">NAP PRIS-MGV</strain>
        <strain evidence="2 3">Nap-Phe MGV</strain>
    </source>
</reference>
<protein>
    <recommendedName>
        <fullName evidence="5">Carboxypeptidase regulatory-like domain-containing protein</fullName>
    </recommendedName>
</protein>
<name>A0A2S8G6C3_9BACT</name>
<dbReference type="OrthoDB" id="291697at2"/>
<dbReference type="EMBL" id="PUHZ01000023">
    <property type="protein sequence ID" value="PQO43700.1"/>
    <property type="molecule type" value="Genomic_DNA"/>
</dbReference>
<dbReference type="PROSITE" id="PS51257">
    <property type="entry name" value="PROKAR_LIPOPROTEIN"/>
    <property type="match status" value="1"/>
</dbReference>
<dbReference type="EMBL" id="PUIB01000010">
    <property type="protein sequence ID" value="PQO40002.1"/>
    <property type="molecule type" value="Genomic_DNA"/>
</dbReference>
<evidence type="ECO:0000313" key="2">
    <source>
        <dbReference type="EMBL" id="PQO43700.1"/>
    </source>
</evidence>